<gene>
    <name evidence="1" type="ORF">EV213_12225</name>
</gene>
<dbReference type="AlphaFoldDB" id="A0A4V3D4D4"/>
<dbReference type="OrthoDB" id="2614557at2"/>
<comment type="caution">
    <text evidence="1">The sequence shown here is derived from an EMBL/GenBank/DDBJ whole genome shotgun (WGS) entry which is preliminary data.</text>
</comment>
<dbReference type="EMBL" id="SNYJ01000022">
    <property type="protein sequence ID" value="TDQ35238.1"/>
    <property type="molecule type" value="Genomic_DNA"/>
</dbReference>
<accession>A0A4V3D4D4</accession>
<organism evidence="1 2">
    <name type="scientific">Aureibacillus halotolerans</name>
    <dbReference type="NCBI Taxonomy" id="1508390"/>
    <lineage>
        <taxon>Bacteria</taxon>
        <taxon>Bacillati</taxon>
        <taxon>Bacillota</taxon>
        <taxon>Bacilli</taxon>
        <taxon>Bacillales</taxon>
        <taxon>Bacillaceae</taxon>
        <taxon>Aureibacillus</taxon>
    </lineage>
</organism>
<name>A0A4V3D4D4_9BACI</name>
<evidence type="ECO:0000313" key="2">
    <source>
        <dbReference type="Proteomes" id="UP000295632"/>
    </source>
</evidence>
<protein>
    <submittedName>
        <fullName evidence="1">Uncharacterized protein</fullName>
    </submittedName>
</protein>
<proteinExistence type="predicted"/>
<evidence type="ECO:0000313" key="1">
    <source>
        <dbReference type="EMBL" id="TDQ35238.1"/>
    </source>
</evidence>
<keyword evidence="2" id="KW-1185">Reference proteome</keyword>
<sequence length="106" mass="12228">MISMQFEKQFIEQLAEQLSDRVAELAIEKMKDRLNNNLPYLMTRTQTMEFLQCGSTVMAELMARPDFPVFDEAGKKVHTKKLLAWVDSKTRGPQAEPRLQKQLGIV</sequence>
<reference evidence="1 2" key="1">
    <citation type="submission" date="2019-03" db="EMBL/GenBank/DDBJ databases">
        <title>Genomic Encyclopedia of Type Strains, Phase IV (KMG-IV): sequencing the most valuable type-strain genomes for metagenomic binning, comparative biology and taxonomic classification.</title>
        <authorList>
            <person name="Goeker M."/>
        </authorList>
    </citation>
    <scope>NUCLEOTIDE SEQUENCE [LARGE SCALE GENOMIC DNA]</scope>
    <source>
        <strain evidence="1 2">DSM 28697</strain>
    </source>
</reference>
<dbReference type="RefSeq" id="WP_133581952.1">
    <property type="nucleotide sequence ID" value="NZ_SNYJ01000022.1"/>
</dbReference>
<dbReference type="Proteomes" id="UP000295632">
    <property type="component" value="Unassembled WGS sequence"/>
</dbReference>